<keyword evidence="4" id="KW-0804">Transcription</keyword>
<evidence type="ECO:0000313" key="8">
    <source>
        <dbReference type="Proteomes" id="UP001060414"/>
    </source>
</evidence>
<dbReference type="PRINTS" id="PR00455">
    <property type="entry name" value="HTHTETR"/>
</dbReference>
<evidence type="ECO:0000256" key="2">
    <source>
        <dbReference type="ARBA" id="ARBA00023015"/>
    </source>
</evidence>
<name>A0ABY5ZJ94_9BACT</name>
<dbReference type="Pfam" id="PF00440">
    <property type="entry name" value="TetR_N"/>
    <property type="match status" value="1"/>
</dbReference>
<protein>
    <submittedName>
        <fullName evidence="7">TetR family transcriptional regulator</fullName>
    </submittedName>
</protein>
<sequence length="212" mass="24204">MRRTKEETQKTRKAILEAAERVFFAQGIARTTLEQIARAAGLTRGAIYWHFQNKVDLINAVHAEVHLPMEEVFFRILDAEDADALRRLEDHCAASFAQLHSDERSRRVYGILLLKCEYSEEMSGLIERLRVSKERVTVELEDFFQRLQKAGRIGSAAQPRVLALGLYAFMLGLYSDYLRYPDLYRIPEDGEALIRHFFAPLKVGAKAGESAA</sequence>
<dbReference type="RefSeq" id="WP_260747554.1">
    <property type="nucleotide sequence ID" value="NZ_CP092109.1"/>
</dbReference>
<dbReference type="InterPro" id="IPR013572">
    <property type="entry name" value="Tscrpt_reg_MAATS_C"/>
</dbReference>
<gene>
    <name evidence="7" type="ORF">L9S41_16165</name>
</gene>
<dbReference type="InterPro" id="IPR009057">
    <property type="entry name" value="Homeodomain-like_sf"/>
</dbReference>
<dbReference type="Proteomes" id="UP001060414">
    <property type="component" value="Chromosome"/>
</dbReference>
<feature type="DNA-binding region" description="H-T-H motif" evidence="5">
    <location>
        <begin position="32"/>
        <end position="51"/>
    </location>
</feature>
<dbReference type="Gene3D" id="1.10.357.10">
    <property type="entry name" value="Tetracycline Repressor, domain 2"/>
    <property type="match status" value="1"/>
</dbReference>
<keyword evidence="1" id="KW-0678">Repressor</keyword>
<dbReference type="PROSITE" id="PS50977">
    <property type="entry name" value="HTH_TETR_2"/>
    <property type="match status" value="1"/>
</dbReference>
<keyword evidence="8" id="KW-1185">Reference proteome</keyword>
<organism evidence="7 8">
    <name type="scientific">Geoalkalibacter halelectricus</name>
    <dbReference type="NCBI Taxonomy" id="2847045"/>
    <lineage>
        <taxon>Bacteria</taxon>
        <taxon>Pseudomonadati</taxon>
        <taxon>Thermodesulfobacteriota</taxon>
        <taxon>Desulfuromonadia</taxon>
        <taxon>Desulfuromonadales</taxon>
        <taxon>Geoalkalibacteraceae</taxon>
        <taxon>Geoalkalibacter</taxon>
    </lineage>
</organism>
<dbReference type="EMBL" id="CP092109">
    <property type="protein sequence ID" value="UWZ79197.1"/>
    <property type="molecule type" value="Genomic_DNA"/>
</dbReference>
<dbReference type="PANTHER" id="PTHR30055:SF240">
    <property type="entry name" value="HTH-TYPE TRANSCRIPTIONAL REGULATOR ACRR"/>
    <property type="match status" value="1"/>
</dbReference>
<reference evidence="7" key="1">
    <citation type="journal article" date="2022" name="Environ. Microbiol.">
        <title>Geoalkalibacter halelectricus SAP #1 sp. nov. possessing extracellular electron transfer and mineral#reducing capabilities from a haloalkaline environment.</title>
        <authorList>
            <person name="Yadav S."/>
            <person name="Singh R."/>
            <person name="Sundharam S.S."/>
            <person name="Chaudhary S."/>
            <person name="Krishnamurthi S."/>
            <person name="Patil S.A."/>
        </authorList>
    </citation>
    <scope>NUCLEOTIDE SEQUENCE</scope>
    <source>
        <strain evidence="7">SAP-1</strain>
    </source>
</reference>
<dbReference type="InterPro" id="IPR050109">
    <property type="entry name" value="HTH-type_TetR-like_transc_reg"/>
</dbReference>
<evidence type="ECO:0000256" key="1">
    <source>
        <dbReference type="ARBA" id="ARBA00022491"/>
    </source>
</evidence>
<evidence type="ECO:0000256" key="4">
    <source>
        <dbReference type="ARBA" id="ARBA00023163"/>
    </source>
</evidence>
<evidence type="ECO:0000259" key="6">
    <source>
        <dbReference type="PROSITE" id="PS50977"/>
    </source>
</evidence>
<feature type="domain" description="HTH tetR-type" evidence="6">
    <location>
        <begin position="9"/>
        <end position="69"/>
    </location>
</feature>
<dbReference type="PANTHER" id="PTHR30055">
    <property type="entry name" value="HTH-TYPE TRANSCRIPTIONAL REGULATOR RUTR"/>
    <property type="match status" value="1"/>
</dbReference>
<dbReference type="InterPro" id="IPR036271">
    <property type="entry name" value="Tet_transcr_reg_TetR-rel_C_sf"/>
</dbReference>
<dbReference type="Pfam" id="PF08361">
    <property type="entry name" value="TetR_C_2"/>
    <property type="match status" value="1"/>
</dbReference>
<evidence type="ECO:0000256" key="3">
    <source>
        <dbReference type="ARBA" id="ARBA00023125"/>
    </source>
</evidence>
<dbReference type="InterPro" id="IPR023772">
    <property type="entry name" value="DNA-bd_HTH_TetR-type_CS"/>
</dbReference>
<dbReference type="PROSITE" id="PS01081">
    <property type="entry name" value="HTH_TETR_1"/>
    <property type="match status" value="1"/>
</dbReference>
<dbReference type="SUPFAM" id="SSF46689">
    <property type="entry name" value="Homeodomain-like"/>
    <property type="match status" value="1"/>
</dbReference>
<dbReference type="InterPro" id="IPR001647">
    <property type="entry name" value="HTH_TetR"/>
</dbReference>
<keyword evidence="3 5" id="KW-0238">DNA-binding</keyword>
<evidence type="ECO:0000256" key="5">
    <source>
        <dbReference type="PROSITE-ProRule" id="PRU00335"/>
    </source>
</evidence>
<accession>A0ABY5ZJ94</accession>
<proteinExistence type="predicted"/>
<keyword evidence="2" id="KW-0805">Transcription regulation</keyword>
<evidence type="ECO:0000313" key="7">
    <source>
        <dbReference type="EMBL" id="UWZ79197.1"/>
    </source>
</evidence>
<dbReference type="SUPFAM" id="SSF48498">
    <property type="entry name" value="Tetracyclin repressor-like, C-terminal domain"/>
    <property type="match status" value="1"/>
</dbReference>